<feature type="transmembrane region" description="Helical" evidence="5">
    <location>
        <begin position="370"/>
        <end position="385"/>
    </location>
</feature>
<comment type="subcellular location">
    <subcellularLocation>
        <location evidence="1">Membrane</location>
        <topology evidence="1">Multi-pass membrane protein</topology>
    </subcellularLocation>
</comment>
<feature type="transmembrane region" description="Helical" evidence="5">
    <location>
        <begin position="230"/>
        <end position="255"/>
    </location>
</feature>
<dbReference type="InterPro" id="IPR007016">
    <property type="entry name" value="O-antigen_ligase-rel_domated"/>
</dbReference>
<keyword evidence="2 5" id="KW-0812">Transmembrane</keyword>
<dbReference type="Pfam" id="PF04932">
    <property type="entry name" value="Wzy_C"/>
    <property type="match status" value="1"/>
</dbReference>
<evidence type="ECO:0000313" key="7">
    <source>
        <dbReference type="EMBL" id="EXJ09033.1"/>
    </source>
</evidence>
<feature type="transmembrane region" description="Helical" evidence="5">
    <location>
        <begin position="126"/>
        <end position="147"/>
    </location>
</feature>
<dbReference type="PANTHER" id="PTHR37422">
    <property type="entry name" value="TEICHURONIC ACID BIOSYNTHESIS PROTEIN TUAE"/>
    <property type="match status" value="1"/>
</dbReference>
<feature type="transmembrane region" description="Helical" evidence="5">
    <location>
        <begin position="317"/>
        <end position="340"/>
    </location>
</feature>
<dbReference type="RefSeq" id="WP_036514940.1">
    <property type="nucleotide sequence ID" value="NZ_AONB01000043.1"/>
</dbReference>
<feature type="domain" description="O-antigen ligase-related" evidence="6">
    <location>
        <begin position="192"/>
        <end position="328"/>
    </location>
</feature>
<dbReference type="EMBL" id="AONB01000043">
    <property type="protein sequence ID" value="EXJ09033.1"/>
    <property type="molecule type" value="Genomic_DNA"/>
</dbReference>
<proteinExistence type="predicted"/>
<dbReference type="Proteomes" id="UP000019464">
    <property type="component" value="Unassembled WGS sequence"/>
</dbReference>
<evidence type="ECO:0000256" key="2">
    <source>
        <dbReference type="ARBA" id="ARBA00022692"/>
    </source>
</evidence>
<dbReference type="PANTHER" id="PTHR37422:SF13">
    <property type="entry name" value="LIPOPOLYSACCHARIDE BIOSYNTHESIS PROTEIN PA4999-RELATED"/>
    <property type="match status" value="1"/>
</dbReference>
<dbReference type="GO" id="GO:0016020">
    <property type="term" value="C:membrane"/>
    <property type="evidence" value="ECO:0007669"/>
    <property type="project" value="UniProtKB-SubCell"/>
</dbReference>
<keyword evidence="8" id="KW-1185">Reference proteome</keyword>
<evidence type="ECO:0000256" key="4">
    <source>
        <dbReference type="ARBA" id="ARBA00023136"/>
    </source>
</evidence>
<feature type="transmembrane region" description="Helical" evidence="5">
    <location>
        <begin position="6"/>
        <end position="27"/>
    </location>
</feature>
<organism evidence="7 8">
    <name type="scientific">Nitrincola nitratireducens</name>
    <dbReference type="NCBI Taxonomy" id="1229521"/>
    <lineage>
        <taxon>Bacteria</taxon>
        <taxon>Pseudomonadati</taxon>
        <taxon>Pseudomonadota</taxon>
        <taxon>Gammaproteobacteria</taxon>
        <taxon>Oceanospirillales</taxon>
        <taxon>Oceanospirillaceae</taxon>
        <taxon>Nitrincola</taxon>
    </lineage>
</organism>
<sequence length="397" mass="46095">MIKTNTIYKISLYYTLLILSGSWYWPINRELDPNFNFKIFGNITDNLFFLTMLSVIIIGISKNGISNLFNNKTSFILIMILVSSLLSNNIESALKSSIRLLIFFTYISILIRDYSPERTIETTTNFFILFVFINAISLILFPSITFMEGLHDGSARGILNHKNTFGFLMLIAFMIIHTNKMNNKLKYTLTTMAFIMVILSNSSTATVLLAVSIMLITYKRISNLIDRRMLIYTTILLSTFLIIFYQKILELIFFITEKGSDFSNRSLLWDFYIKKGFENILIGQGNYIWNESFWMEFNFQTGITGNYSPHNSYLSTFVSYGLIVTIPYFLYILHSLTVFFRNKYKELAHPIYICIPLIFIRGFFESGSMISVNIFIFLLLIAWLMESKSNLIGKKCH</sequence>
<dbReference type="STRING" id="1229521.D791_04039"/>
<feature type="transmembrane region" description="Helical" evidence="5">
    <location>
        <begin position="189"/>
        <end position="218"/>
    </location>
</feature>
<dbReference type="GO" id="GO:0016874">
    <property type="term" value="F:ligase activity"/>
    <property type="evidence" value="ECO:0007669"/>
    <property type="project" value="UniProtKB-KW"/>
</dbReference>
<feature type="transmembrane region" description="Helical" evidence="5">
    <location>
        <begin position="97"/>
        <end position="114"/>
    </location>
</feature>
<name>W9UP97_9GAMM</name>
<evidence type="ECO:0000256" key="5">
    <source>
        <dbReference type="SAM" id="Phobius"/>
    </source>
</evidence>
<accession>W9UP97</accession>
<protein>
    <submittedName>
        <fullName evidence="7">O-Antigen ligase</fullName>
    </submittedName>
</protein>
<dbReference type="OrthoDB" id="5903567at2"/>
<keyword evidence="7" id="KW-0436">Ligase</keyword>
<dbReference type="AlphaFoldDB" id="W9UP97"/>
<evidence type="ECO:0000259" key="6">
    <source>
        <dbReference type="Pfam" id="PF04932"/>
    </source>
</evidence>
<evidence type="ECO:0000313" key="8">
    <source>
        <dbReference type="Proteomes" id="UP000019464"/>
    </source>
</evidence>
<feature type="transmembrane region" description="Helical" evidence="5">
    <location>
        <begin position="39"/>
        <end position="61"/>
    </location>
</feature>
<reference evidence="7 8" key="2">
    <citation type="journal article" date="2015" name="Syst. Appl. Microbiol.">
        <title>Nitrincola nitratireducens sp. nov. isolated from a haloalkaline crater lake.</title>
        <authorList>
            <person name="Singh A."/>
            <person name="Vaidya B."/>
            <person name="Tanuku N.R."/>
            <person name="Pinnaka A.K."/>
        </authorList>
    </citation>
    <scope>NUCLEOTIDE SEQUENCE [LARGE SCALE GENOMIC DNA]</scope>
    <source>
        <strain evidence="7 8">AK23</strain>
    </source>
</reference>
<reference evidence="8" key="1">
    <citation type="submission" date="2012-11" db="EMBL/GenBank/DDBJ databases">
        <authorList>
            <person name="Singh A."/>
            <person name="Pinnaka A.K."/>
            <person name="Vaidya B."/>
        </authorList>
    </citation>
    <scope>NUCLEOTIDE SEQUENCE [LARGE SCALE GENOMIC DNA]</scope>
    <source>
        <strain evidence="8">AK23</strain>
    </source>
</reference>
<comment type="caution">
    <text evidence="7">The sequence shown here is derived from an EMBL/GenBank/DDBJ whole genome shotgun (WGS) entry which is preliminary data.</text>
</comment>
<feature type="transmembrane region" description="Helical" evidence="5">
    <location>
        <begin position="159"/>
        <end position="177"/>
    </location>
</feature>
<gene>
    <name evidence="7" type="ORF">D791_04039</name>
</gene>
<dbReference type="InterPro" id="IPR051533">
    <property type="entry name" value="WaaL-like"/>
</dbReference>
<evidence type="ECO:0000256" key="3">
    <source>
        <dbReference type="ARBA" id="ARBA00022989"/>
    </source>
</evidence>
<feature type="transmembrane region" description="Helical" evidence="5">
    <location>
        <begin position="347"/>
        <end position="364"/>
    </location>
</feature>
<evidence type="ECO:0000256" key="1">
    <source>
        <dbReference type="ARBA" id="ARBA00004141"/>
    </source>
</evidence>
<keyword evidence="3 5" id="KW-1133">Transmembrane helix</keyword>
<keyword evidence="4 5" id="KW-0472">Membrane</keyword>